<reference evidence="2" key="1">
    <citation type="submission" date="2021-11" db="EMBL/GenBank/DDBJ databases">
        <authorList>
            <person name="Islam A."/>
            <person name="Islam S."/>
            <person name="Flora M.S."/>
            <person name="Rahman M."/>
            <person name="Ziaur R.M."/>
            <person name="Epstein J.H."/>
            <person name="Hassan M."/>
            <person name="Klassen M."/>
            <person name="Woodard K."/>
            <person name="Webb A."/>
            <person name="Webby R.J."/>
            <person name="El Zowalaty M.E."/>
        </authorList>
    </citation>
    <scope>NUCLEOTIDE SEQUENCE</scope>
    <source>
        <strain evidence="2">Pbs3</strain>
    </source>
</reference>
<sequence length="218" mass="25223">MSLSNVQKMKLQLYHRLQRRHRNVWKQYWSSFQLFLMAKISLEEFHALAEDFLGPDKHMHNKFVISLLSTTGDQENTDLYTNQQPPPALEMPDYKGKEEINDIVINRRTKTVSRKDMLLQNSKKNCMRYDDDDDQRQKEPLGGKRSHSSIVSIDTNVEETVVKKLMHLHQDQSHNRVHPDHQSAQLLMELGKFGRTSSPSSIVIAPVSTPSNNSKGLE</sequence>
<gene>
    <name evidence="2" type="ORF">PBS003_LOCUS5884</name>
</gene>
<feature type="region of interest" description="Disordered" evidence="1">
    <location>
        <begin position="123"/>
        <end position="152"/>
    </location>
</feature>
<feature type="compositionally biased region" description="Low complexity" evidence="1">
    <location>
        <begin position="196"/>
        <end position="211"/>
    </location>
</feature>
<evidence type="ECO:0000256" key="1">
    <source>
        <dbReference type="SAM" id="MobiDB-lite"/>
    </source>
</evidence>
<organism evidence="2 3">
    <name type="scientific">Peronospora belbahrii</name>
    <dbReference type="NCBI Taxonomy" id="622444"/>
    <lineage>
        <taxon>Eukaryota</taxon>
        <taxon>Sar</taxon>
        <taxon>Stramenopiles</taxon>
        <taxon>Oomycota</taxon>
        <taxon>Peronosporomycetes</taxon>
        <taxon>Peronosporales</taxon>
        <taxon>Peronosporaceae</taxon>
        <taxon>Peronospora</taxon>
    </lineage>
</organism>
<dbReference type="Proteomes" id="UP001160483">
    <property type="component" value="Unassembled WGS sequence"/>
</dbReference>
<dbReference type="InterPro" id="IPR024738">
    <property type="entry name" value="Hfi1/Tada1"/>
</dbReference>
<evidence type="ECO:0000313" key="3">
    <source>
        <dbReference type="Proteomes" id="UP001160483"/>
    </source>
</evidence>
<accession>A0AAU9L4P0</accession>
<proteinExistence type="predicted"/>
<feature type="region of interest" description="Disordered" evidence="1">
    <location>
        <begin position="196"/>
        <end position="218"/>
    </location>
</feature>
<dbReference type="GO" id="GO:0070461">
    <property type="term" value="C:SAGA-type complex"/>
    <property type="evidence" value="ECO:0007669"/>
    <property type="project" value="InterPro"/>
</dbReference>
<evidence type="ECO:0000313" key="2">
    <source>
        <dbReference type="EMBL" id="CAH0479232.1"/>
    </source>
</evidence>
<dbReference type="AlphaFoldDB" id="A0AAU9L4P0"/>
<name>A0AAU9L4P0_9STRA</name>
<comment type="caution">
    <text evidence="2">The sequence shown here is derived from an EMBL/GenBank/DDBJ whole genome shotgun (WGS) entry which is preliminary data.</text>
</comment>
<dbReference type="EMBL" id="CAKKTJ010000297">
    <property type="protein sequence ID" value="CAH0479232.1"/>
    <property type="molecule type" value="Genomic_DNA"/>
</dbReference>
<protein>
    <submittedName>
        <fullName evidence="2">Uncharacterized protein</fullName>
    </submittedName>
</protein>
<dbReference type="Pfam" id="PF12767">
    <property type="entry name" value="SAGA-Tad1"/>
    <property type="match status" value="1"/>
</dbReference>